<evidence type="ECO:0000313" key="1">
    <source>
        <dbReference type="EMBL" id="EIE82081.1"/>
    </source>
</evidence>
<name>I1C0V1_RHIO9</name>
<dbReference type="Proteomes" id="UP000009138">
    <property type="component" value="Unassembled WGS sequence"/>
</dbReference>
<dbReference type="RefSeq" id="XP_067517477.1">
    <property type="nucleotide sequence ID" value="XM_067661376.1"/>
</dbReference>
<dbReference type="EMBL" id="CH476736">
    <property type="protein sequence ID" value="EIE82081.1"/>
    <property type="molecule type" value="Genomic_DNA"/>
</dbReference>
<dbReference type="AlphaFoldDB" id="I1C0V1"/>
<accession>I1C0V1</accession>
<keyword evidence="2" id="KW-1185">Reference proteome</keyword>
<proteinExistence type="predicted"/>
<dbReference type="InParanoid" id="I1C0V1"/>
<organism evidence="1 2">
    <name type="scientific">Rhizopus delemar (strain RA 99-880 / ATCC MYA-4621 / FGSC 9543 / NRRL 43880)</name>
    <name type="common">Mucormycosis agent</name>
    <name type="synonym">Rhizopus arrhizus var. delemar</name>
    <dbReference type="NCBI Taxonomy" id="246409"/>
    <lineage>
        <taxon>Eukaryota</taxon>
        <taxon>Fungi</taxon>
        <taxon>Fungi incertae sedis</taxon>
        <taxon>Mucoromycota</taxon>
        <taxon>Mucoromycotina</taxon>
        <taxon>Mucoromycetes</taxon>
        <taxon>Mucorales</taxon>
        <taxon>Mucorineae</taxon>
        <taxon>Rhizopodaceae</taxon>
        <taxon>Rhizopus</taxon>
    </lineage>
</organism>
<gene>
    <name evidence="1" type="ORF">RO3G_06786</name>
</gene>
<reference evidence="1 2" key="1">
    <citation type="journal article" date="2009" name="PLoS Genet.">
        <title>Genomic analysis of the basal lineage fungus Rhizopus oryzae reveals a whole-genome duplication.</title>
        <authorList>
            <person name="Ma L.-J."/>
            <person name="Ibrahim A.S."/>
            <person name="Skory C."/>
            <person name="Grabherr M.G."/>
            <person name="Burger G."/>
            <person name="Butler M."/>
            <person name="Elias M."/>
            <person name="Idnurm A."/>
            <person name="Lang B.F."/>
            <person name="Sone T."/>
            <person name="Abe A."/>
            <person name="Calvo S.E."/>
            <person name="Corrochano L.M."/>
            <person name="Engels R."/>
            <person name="Fu J."/>
            <person name="Hansberg W."/>
            <person name="Kim J.-M."/>
            <person name="Kodira C.D."/>
            <person name="Koehrsen M.J."/>
            <person name="Liu B."/>
            <person name="Miranda-Saavedra D."/>
            <person name="O'Leary S."/>
            <person name="Ortiz-Castellanos L."/>
            <person name="Poulter R."/>
            <person name="Rodriguez-Romero J."/>
            <person name="Ruiz-Herrera J."/>
            <person name="Shen Y.-Q."/>
            <person name="Zeng Q."/>
            <person name="Galagan J."/>
            <person name="Birren B.W."/>
            <person name="Cuomo C.A."/>
            <person name="Wickes B.L."/>
        </authorList>
    </citation>
    <scope>NUCLEOTIDE SEQUENCE [LARGE SCALE GENOMIC DNA]</scope>
    <source>
        <strain evidence="2">RA 99-880 / ATCC MYA-4621 / FGSC 9543 / NRRL 43880</strain>
    </source>
</reference>
<sequence length="110" mass="12370">MYKSVCNNEGEFVLGNWHVVVRFFKGAHVIIIGKEYVERVFDSMEGELTEISDTNVILETITSQKSYLSLKPAGKETTTKDSTKKATEVVKKAATTKTTTTKLERHLLTE</sequence>
<protein>
    <submittedName>
        <fullName evidence="1">Uncharacterized protein</fullName>
    </submittedName>
</protein>
<evidence type="ECO:0000313" key="2">
    <source>
        <dbReference type="Proteomes" id="UP000009138"/>
    </source>
</evidence>
<dbReference type="OrthoDB" id="2214365at2759"/>
<dbReference type="GeneID" id="93613757"/>
<dbReference type="VEuPathDB" id="FungiDB:RO3G_06786"/>